<feature type="domain" description="Zinc finger DksA/TraR C4-type" evidence="5">
    <location>
        <begin position="80"/>
        <end position="111"/>
    </location>
</feature>
<dbReference type="Pfam" id="PF01258">
    <property type="entry name" value="zf-dskA_traR"/>
    <property type="match status" value="1"/>
</dbReference>
<proteinExistence type="predicted"/>
<dbReference type="KEGG" id="rom:EI983_10905"/>
<keyword evidence="3" id="KW-0862">Zinc</keyword>
<reference evidence="7" key="1">
    <citation type="submission" date="2018-12" db="EMBL/GenBank/DDBJ databases">
        <title>Complete genome sequence of Roseovarius sp. MME-070.</title>
        <authorList>
            <person name="Nam Y.-D."/>
            <person name="Kang J."/>
            <person name="Chung W.-H."/>
            <person name="Park Y.S."/>
        </authorList>
    </citation>
    <scope>NUCLEOTIDE SEQUENCE [LARGE SCALE GENOMIC DNA]</scope>
    <source>
        <strain evidence="7">MME-070</strain>
    </source>
</reference>
<dbReference type="PANTHER" id="PTHR33823">
    <property type="entry name" value="RNA POLYMERASE-BINDING TRANSCRIPTION FACTOR DKSA-RELATED"/>
    <property type="match status" value="1"/>
</dbReference>
<evidence type="ECO:0000259" key="5">
    <source>
        <dbReference type="Pfam" id="PF01258"/>
    </source>
</evidence>
<dbReference type="RefSeq" id="WP_157709064.1">
    <property type="nucleotide sequence ID" value="NZ_CP034348.1"/>
</dbReference>
<evidence type="ECO:0000256" key="4">
    <source>
        <dbReference type="PROSITE-ProRule" id="PRU00510"/>
    </source>
</evidence>
<dbReference type="InterPro" id="IPR000962">
    <property type="entry name" value="Znf_DskA_TraR"/>
</dbReference>
<organism evidence="6 7">
    <name type="scientific">Roseovarius faecimaris</name>
    <dbReference type="NCBI Taxonomy" id="2494550"/>
    <lineage>
        <taxon>Bacteria</taxon>
        <taxon>Pseudomonadati</taxon>
        <taxon>Pseudomonadota</taxon>
        <taxon>Alphaproteobacteria</taxon>
        <taxon>Rhodobacterales</taxon>
        <taxon>Roseobacteraceae</taxon>
        <taxon>Roseovarius</taxon>
    </lineage>
</organism>
<keyword evidence="1" id="KW-0479">Metal-binding</keyword>
<evidence type="ECO:0000256" key="3">
    <source>
        <dbReference type="ARBA" id="ARBA00022833"/>
    </source>
</evidence>
<feature type="zinc finger region" description="dksA C4-type" evidence="4">
    <location>
        <begin position="85"/>
        <end position="109"/>
    </location>
</feature>
<dbReference type="Gene3D" id="1.20.120.910">
    <property type="entry name" value="DksA, coiled-coil domain"/>
    <property type="match status" value="1"/>
</dbReference>
<keyword evidence="7" id="KW-1185">Reference proteome</keyword>
<accession>A0A6I6IT15</accession>
<dbReference type="OrthoDB" id="1121111at2"/>
<evidence type="ECO:0000256" key="2">
    <source>
        <dbReference type="ARBA" id="ARBA00022771"/>
    </source>
</evidence>
<dbReference type="PANTHER" id="PTHR33823:SF4">
    <property type="entry name" value="GENERAL STRESS PROTEIN 16O"/>
    <property type="match status" value="1"/>
</dbReference>
<evidence type="ECO:0000313" key="6">
    <source>
        <dbReference type="EMBL" id="QGY00381.1"/>
    </source>
</evidence>
<dbReference type="PROSITE" id="PS51128">
    <property type="entry name" value="ZF_DKSA_2"/>
    <property type="match status" value="1"/>
</dbReference>
<name>A0A6I6IT15_9RHOB</name>
<keyword evidence="2" id="KW-0863">Zinc-finger</keyword>
<dbReference type="AlphaFoldDB" id="A0A6I6IT15"/>
<dbReference type="PROSITE" id="PS01102">
    <property type="entry name" value="ZF_DKSA_1"/>
    <property type="match status" value="1"/>
</dbReference>
<dbReference type="GO" id="GO:0008270">
    <property type="term" value="F:zinc ion binding"/>
    <property type="evidence" value="ECO:0007669"/>
    <property type="project" value="UniProtKB-KW"/>
</dbReference>
<dbReference type="Proteomes" id="UP000428330">
    <property type="component" value="Chromosome"/>
</dbReference>
<dbReference type="InterPro" id="IPR020458">
    <property type="entry name" value="Znf_DskA_TraR_CS"/>
</dbReference>
<evidence type="ECO:0000256" key="1">
    <source>
        <dbReference type="ARBA" id="ARBA00022723"/>
    </source>
</evidence>
<evidence type="ECO:0000313" key="7">
    <source>
        <dbReference type="Proteomes" id="UP000428330"/>
    </source>
</evidence>
<sequence length="112" mass="12141">MNESELARFRALITTRLAALDAEDSLGEAGQATVELDQQAVGRLSRMDALQNQAMAQANAARRKVERTRLHAALARMEEGEFGYCDDCGDEIAKGRLELDPAAQLCIDCATG</sequence>
<dbReference type="EMBL" id="CP034348">
    <property type="protein sequence ID" value="QGY00381.1"/>
    <property type="molecule type" value="Genomic_DNA"/>
</dbReference>
<protein>
    <submittedName>
        <fullName evidence="6">TraR/DksA family transcriptional regulator</fullName>
    </submittedName>
</protein>
<gene>
    <name evidence="6" type="ORF">EI983_10905</name>
</gene>
<dbReference type="SUPFAM" id="SSF57716">
    <property type="entry name" value="Glucocorticoid receptor-like (DNA-binding domain)"/>
    <property type="match status" value="1"/>
</dbReference>